<keyword evidence="3 5" id="KW-0408">Iron</keyword>
<evidence type="ECO:0000256" key="5">
    <source>
        <dbReference type="RuleBase" id="RU000461"/>
    </source>
</evidence>
<dbReference type="Gene3D" id="1.10.630.10">
    <property type="entry name" value="Cytochrome P450"/>
    <property type="match status" value="1"/>
</dbReference>
<keyword evidence="5" id="KW-0560">Oxidoreductase</keyword>
<protein>
    <submittedName>
        <fullName evidence="8">Cytochrome P450 18a1</fullName>
    </submittedName>
</protein>
<dbReference type="PRINTS" id="PR00463">
    <property type="entry name" value="EP450I"/>
</dbReference>
<organism evidence="7 8">
    <name type="scientific">Polistes dominula</name>
    <name type="common">European paper wasp</name>
    <name type="synonym">Vespa dominula</name>
    <dbReference type="NCBI Taxonomy" id="743375"/>
    <lineage>
        <taxon>Eukaryota</taxon>
        <taxon>Metazoa</taxon>
        <taxon>Ecdysozoa</taxon>
        <taxon>Arthropoda</taxon>
        <taxon>Hexapoda</taxon>
        <taxon>Insecta</taxon>
        <taxon>Pterygota</taxon>
        <taxon>Neoptera</taxon>
        <taxon>Endopterygota</taxon>
        <taxon>Hymenoptera</taxon>
        <taxon>Apocrita</taxon>
        <taxon>Aculeata</taxon>
        <taxon>Vespoidea</taxon>
        <taxon>Vespidae</taxon>
        <taxon>Polistinae</taxon>
        <taxon>Polistini</taxon>
        <taxon>Polistes</taxon>
    </lineage>
</organism>
<dbReference type="SUPFAM" id="SSF48264">
    <property type="entry name" value="Cytochrome P450"/>
    <property type="match status" value="1"/>
</dbReference>
<dbReference type="PANTHER" id="PTHR24300:SF413">
    <property type="entry name" value="CYTOCHROME P450 18A1"/>
    <property type="match status" value="1"/>
</dbReference>
<evidence type="ECO:0000313" key="7">
    <source>
        <dbReference type="Proteomes" id="UP000694924"/>
    </source>
</evidence>
<dbReference type="Proteomes" id="UP000694924">
    <property type="component" value="Unplaced"/>
</dbReference>
<proteinExistence type="inferred from homology"/>
<evidence type="ECO:0000256" key="2">
    <source>
        <dbReference type="ARBA" id="ARBA00022723"/>
    </source>
</evidence>
<dbReference type="InterPro" id="IPR017972">
    <property type="entry name" value="Cyt_P450_CS"/>
</dbReference>
<comment type="similarity">
    <text evidence="1 5">Belongs to the cytochrome P450 family.</text>
</comment>
<dbReference type="InterPro" id="IPR050182">
    <property type="entry name" value="Cytochrome_P450_fam2"/>
</dbReference>
<keyword evidence="4 5" id="KW-0503">Monooxygenase</keyword>
<dbReference type="InterPro" id="IPR002401">
    <property type="entry name" value="Cyt_P450_E_grp-I"/>
</dbReference>
<feature type="transmembrane region" description="Helical" evidence="6">
    <location>
        <begin position="21"/>
        <end position="41"/>
    </location>
</feature>
<dbReference type="PANTHER" id="PTHR24300">
    <property type="entry name" value="CYTOCHROME P450 508A4-RELATED"/>
    <property type="match status" value="1"/>
</dbReference>
<dbReference type="Pfam" id="PF00067">
    <property type="entry name" value="p450"/>
    <property type="match status" value="1"/>
</dbReference>
<gene>
    <name evidence="8" type="primary">LOC107068865</name>
</gene>
<evidence type="ECO:0000256" key="3">
    <source>
        <dbReference type="ARBA" id="ARBA00023004"/>
    </source>
</evidence>
<dbReference type="PRINTS" id="PR00385">
    <property type="entry name" value="P450"/>
</dbReference>
<dbReference type="InterPro" id="IPR001128">
    <property type="entry name" value="Cyt_P450"/>
</dbReference>
<evidence type="ECO:0000256" key="6">
    <source>
        <dbReference type="SAM" id="Phobius"/>
    </source>
</evidence>
<keyword evidence="5" id="KW-0349">Heme</keyword>
<keyword evidence="6" id="KW-0472">Membrane</keyword>
<keyword evidence="2 5" id="KW-0479">Metal-binding</keyword>
<keyword evidence="7" id="KW-1185">Reference proteome</keyword>
<reference evidence="8" key="1">
    <citation type="submission" date="2025-08" db="UniProtKB">
        <authorList>
            <consortium name="RefSeq"/>
        </authorList>
    </citation>
    <scope>IDENTIFICATION</scope>
    <source>
        <tissue evidence="8">Whole body</tissue>
    </source>
</reference>
<dbReference type="RefSeq" id="XP_015181173.1">
    <property type="nucleotide sequence ID" value="XM_015325687.1"/>
</dbReference>
<evidence type="ECO:0000256" key="4">
    <source>
        <dbReference type="ARBA" id="ARBA00023033"/>
    </source>
</evidence>
<evidence type="ECO:0000256" key="1">
    <source>
        <dbReference type="ARBA" id="ARBA00010617"/>
    </source>
</evidence>
<name>A0ABM1ILT6_POLDO</name>
<sequence length="536" mass="62034">MLVAHLTILLSKWMGSNLNELLCTSVVFFGVLMLVKIIQWVKIMLRLPPGPWGLPFFGYLLFLKEDTYLQYIELAKKYGNIFSSYLGKQLVVVISDFQVIRDMFLQREFTGRPHTEFSSILGTYGIINVDGHLWKEQRKFLLTIFRSFGKTASHGKKAMETRIKREVKVLIETLLTTRGEPTNPSHLLAISISNVICSFIMSVRFEPGERRFKRFMHLIGEGFKLFGTIINVNYFPVMRYLPHLREARNKIMKNIDEMGLFFQETIEEHRRTFDPTITRDLIDSYLLEIHNAKMEGREGELFQGRDHNRQMQQILGDLFSAGMETVKTTLEWAIIFMLHYPEAAKAVREELDVVVGRFRMPSLDDQEYLPITQATIWEILRKSSIVPLGTTHATTRDVIVNDYLIPAGSQVVPNIYAVHMDPKLWDQPEEFRPSRFLDSEGKPQKPKHFMPFGIGQRVCLGEKLANYEIFLFFTSLLHMYDFRLPEGESLPSLRSNNGVTLTPDPYKVCYIRRNFDVIDFNVANEQNGPLRNVGAV</sequence>
<evidence type="ECO:0000313" key="8">
    <source>
        <dbReference type="RefSeq" id="XP_015181173.1"/>
    </source>
</evidence>
<dbReference type="PROSITE" id="PS00086">
    <property type="entry name" value="CYTOCHROME_P450"/>
    <property type="match status" value="1"/>
</dbReference>
<accession>A0ABM1ILT6</accession>
<dbReference type="InterPro" id="IPR036396">
    <property type="entry name" value="Cyt_P450_sf"/>
</dbReference>
<dbReference type="GeneID" id="107068865"/>
<keyword evidence="6" id="KW-0812">Transmembrane</keyword>
<keyword evidence="6" id="KW-1133">Transmembrane helix</keyword>